<accession>A0A4R2BLS3</accession>
<comment type="caution">
    <text evidence="1">The sequence shown here is derived from an EMBL/GenBank/DDBJ whole genome shotgun (WGS) entry which is preliminary data.</text>
</comment>
<sequence length="41" mass="5017">MKIKNWDDIKESSFAIEYREDDTLRLWTMKRVVSDILILMI</sequence>
<name>A0A4R2BLS3_9BACI</name>
<proteinExistence type="predicted"/>
<protein>
    <submittedName>
        <fullName evidence="1">Uncharacterized protein</fullName>
    </submittedName>
</protein>
<dbReference type="Proteomes" id="UP000295689">
    <property type="component" value="Unassembled WGS sequence"/>
</dbReference>
<keyword evidence="2" id="KW-1185">Reference proteome</keyword>
<dbReference type="AlphaFoldDB" id="A0A4R2BLS3"/>
<reference evidence="1 2" key="1">
    <citation type="journal article" date="2015" name="Stand. Genomic Sci.">
        <title>Genomic Encyclopedia of Bacterial and Archaeal Type Strains, Phase III: the genomes of soil and plant-associated and newly described type strains.</title>
        <authorList>
            <person name="Whitman W.B."/>
            <person name="Woyke T."/>
            <person name="Klenk H.P."/>
            <person name="Zhou Y."/>
            <person name="Lilburn T.G."/>
            <person name="Beck B.J."/>
            <person name="De Vos P."/>
            <person name="Vandamme P."/>
            <person name="Eisen J.A."/>
            <person name="Garrity G."/>
            <person name="Hugenholtz P."/>
            <person name="Kyrpides N.C."/>
        </authorList>
    </citation>
    <scope>NUCLEOTIDE SEQUENCE [LARGE SCALE GENOMIC DNA]</scope>
    <source>
        <strain evidence="1 2">CV53</strain>
    </source>
</reference>
<evidence type="ECO:0000313" key="1">
    <source>
        <dbReference type="EMBL" id="TCN28131.1"/>
    </source>
</evidence>
<dbReference type="EMBL" id="SLVV01000001">
    <property type="protein sequence ID" value="TCN28131.1"/>
    <property type="molecule type" value="Genomic_DNA"/>
</dbReference>
<gene>
    <name evidence="1" type="ORF">EV146_101462</name>
</gene>
<organism evidence="1 2">
    <name type="scientific">Mesobacillus foraminis</name>
    <dbReference type="NCBI Taxonomy" id="279826"/>
    <lineage>
        <taxon>Bacteria</taxon>
        <taxon>Bacillati</taxon>
        <taxon>Bacillota</taxon>
        <taxon>Bacilli</taxon>
        <taxon>Bacillales</taxon>
        <taxon>Bacillaceae</taxon>
        <taxon>Mesobacillus</taxon>
    </lineage>
</organism>
<evidence type="ECO:0000313" key="2">
    <source>
        <dbReference type="Proteomes" id="UP000295689"/>
    </source>
</evidence>